<feature type="compositionally biased region" description="Low complexity" evidence="1">
    <location>
        <begin position="346"/>
        <end position="357"/>
    </location>
</feature>
<feature type="region of interest" description="Disordered" evidence="1">
    <location>
        <begin position="310"/>
        <end position="357"/>
    </location>
</feature>
<feature type="compositionally biased region" description="Basic and acidic residues" evidence="1">
    <location>
        <begin position="323"/>
        <end position="339"/>
    </location>
</feature>
<reference evidence="2" key="1">
    <citation type="journal article" date="2019" name="Sci. Rep.">
        <title>Draft genome of Tanacetum cinerariifolium, the natural source of mosquito coil.</title>
        <authorList>
            <person name="Yamashiro T."/>
            <person name="Shiraishi A."/>
            <person name="Satake H."/>
            <person name="Nakayama K."/>
        </authorList>
    </citation>
    <scope>NUCLEOTIDE SEQUENCE</scope>
</reference>
<proteinExistence type="predicted"/>
<feature type="compositionally biased region" description="Pro residues" evidence="1">
    <location>
        <begin position="164"/>
        <end position="183"/>
    </location>
</feature>
<feature type="compositionally biased region" description="Basic and acidic residues" evidence="1">
    <location>
        <begin position="379"/>
        <end position="393"/>
    </location>
</feature>
<evidence type="ECO:0008006" key="3">
    <source>
        <dbReference type="Google" id="ProtNLM"/>
    </source>
</evidence>
<name>A0A6L2LFI7_TANCI</name>
<protein>
    <recommendedName>
        <fullName evidence="3">Reverse transcriptase domain-containing protein</fullName>
    </recommendedName>
</protein>
<organism evidence="2">
    <name type="scientific">Tanacetum cinerariifolium</name>
    <name type="common">Dalmatian daisy</name>
    <name type="synonym">Chrysanthemum cinerariifolium</name>
    <dbReference type="NCBI Taxonomy" id="118510"/>
    <lineage>
        <taxon>Eukaryota</taxon>
        <taxon>Viridiplantae</taxon>
        <taxon>Streptophyta</taxon>
        <taxon>Embryophyta</taxon>
        <taxon>Tracheophyta</taxon>
        <taxon>Spermatophyta</taxon>
        <taxon>Magnoliopsida</taxon>
        <taxon>eudicotyledons</taxon>
        <taxon>Gunneridae</taxon>
        <taxon>Pentapetalae</taxon>
        <taxon>asterids</taxon>
        <taxon>campanulids</taxon>
        <taxon>Asterales</taxon>
        <taxon>Asteraceae</taxon>
        <taxon>Asteroideae</taxon>
        <taxon>Anthemideae</taxon>
        <taxon>Anthemidinae</taxon>
        <taxon>Tanacetum</taxon>
    </lineage>
</organism>
<gene>
    <name evidence="2" type="ORF">Tci_031685</name>
</gene>
<dbReference type="AlphaFoldDB" id="A0A6L2LFI7"/>
<evidence type="ECO:0000256" key="1">
    <source>
        <dbReference type="SAM" id="MobiDB-lite"/>
    </source>
</evidence>
<sequence>MSDLKDSTVTYTAVSSPFRGLSHIGSSRVDRPPMMPKDLYAYVVAAFQALPSLDYVSEDEVFPAEEQPLPAAVSPTVESPGYIADSDPEEDLEEDPKKDPIDYPADMDDHDEEEEESFEDEADDVEEDKDEDKEQEDHPALAGSIPQPPVHHVVARMSIKEHPPTPIPLPQLPVSPPLPGSPPLPVSSPSLPASPTYPLGYRAAMIRLLAMTPSTSHPSPSGLRYEVCESSSAVVTRPTRGFRADYGFVATLDDEIRWAPATDEKELGQGMTNFITTVRQDTDEIYVRLEDAHDNKALICGSTTFRDHGLAGGRPQETGTIHQDTRTVKDPTDSDDRKMAPKRTARSTPATTTTTTTTSMIDAQLKVLIDLGITNSLAERDADKSQNGKDSHDSGMGVRRQAPTAHKCTYQDFMKFKPLYFKGIEGVVELTQWFKRMETVFRVSNCNVENQTKFSTCTLLGSALTWWNSHVMTVGPDVAYEMTWIDLRKKMIGKYCLRGEIKKLEGVLNLYALNATITMMVSVLQNATSEIWLAIWPGIVGVLQVPIVLTTKGALGQFRNLHALSVEPMDISRGSVQSRKFFVFLGEMKPYLFVEMEATKKTRLG</sequence>
<comment type="caution">
    <text evidence="2">The sequence shown here is derived from an EMBL/GenBank/DDBJ whole genome shotgun (WGS) entry which is preliminary data.</text>
</comment>
<feature type="compositionally biased region" description="Acidic residues" evidence="1">
    <location>
        <begin position="105"/>
        <end position="134"/>
    </location>
</feature>
<feature type="region of interest" description="Disordered" evidence="1">
    <location>
        <begin position="161"/>
        <end position="183"/>
    </location>
</feature>
<evidence type="ECO:0000313" key="2">
    <source>
        <dbReference type="EMBL" id="GEU59707.1"/>
    </source>
</evidence>
<feature type="region of interest" description="Disordered" evidence="1">
    <location>
        <begin position="66"/>
        <end position="149"/>
    </location>
</feature>
<feature type="region of interest" description="Disordered" evidence="1">
    <location>
        <begin position="379"/>
        <end position="401"/>
    </location>
</feature>
<dbReference type="EMBL" id="BKCJ010004217">
    <property type="protein sequence ID" value="GEU59707.1"/>
    <property type="molecule type" value="Genomic_DNA"/>
</dbReference>
<accession>A0A6L2LFI7</accession>